<feature type="compositionally biased region" description="Polar residues" evidence="10">
    <location>
        <begin position="219"/>
        <end position="241"/>
    </location>
</feature>
<dbReference type="EMBL" id="LNYV01000003">
    <property type="protein sequence ID" value="KTD60199.1"/>
    <property type="molecule type" value="Genomic_DNA"/>
</dbReference>
<feature type="domain" description="Lipoyl-binding" evidence="11">
    <location>
        <begin position="125"/>
        <end position="201"/>
    </location>
</feature>
<keyword evidence="13" id="KW-0670">Pyruvate</keyword>
<evidence type="ECO:0000256" key="1">
    <source>
        <dbReference type="ARBA" id="ARBA00007317"/>
    </source>
</evidence>
<dbReference type="InterPro" id="IPR023213">
    <property type="entry name" value="CAT-like_dom_sf"/>
</dbReference>
<evidence type="ECO:0000259" key="11">
    <source>
        <dbReference type="PROSITE" id="PS50968"/>
    </source>
</evidence>
<gene>
    <name evidence="13" type="primary">aceF</name>
    <name evidence="13" type="ORF">Lsai_0309</name>
</gene>
<evidence type="ECO:0000256" key="8">
    <source>
        <dbReference type="ARBA" id="ARBA00048370"/>
    </source>
</evidence>
<comment type="subunit">
    <text evidence="2 9">Forms a 24-polypeptide structural core with octahedral symmetry.</text>
</comment>
<dbReference type="Pfam" id="PF00364">
    <property type="entry name" value="Biotin_lipoyl"/>
    <property type="match status" value="2"/>
</dbReference>
<dbReference type="Pfam" id="PF02817">
    <property type="entry name" value="E3_binding"/>
    <property type="match status" value="1"/>
</dbReference>
<dbReference type="RefSeq" id="WP_027269938.1">
    <property type="nucleotide sequence ID" value="NZ_CAAAJE010000005.1"/>
</dbReference>
<dbReference type="InterPro" id="IPR011053">
    <property type="entry name" value="Single_hybrid_motif"/>
</dbReference>
<dbReference type="PROSITE" id="PS00189">
    <property type="entry name" value="LIPOYL"/>
    <property type="match status" value="2"/>
</dbReference>
<evidence type="ECO:0000256" key="3">
    <source>
        <dbReference type="ARBA" id="ARBA00022679"/>
    </source>
</evidence>
<dbReference type="STRING" id="28087.Lsai_0309"/>
<dbReference type="Gene3D" id="3.30.559.10">
    <property type="entry name" value="Chloramphenicol acetyltransferase-like domain"/>
    <property type="match status" value="1"/>
</dbReference>
<evidence type="ECO:0000256" key="5">
    <source>
        <dbReference type="ARBA" id="ARBA00022823"/>
    </source>
</evidence>
<dbReference type="PANTHER" id="PTHR43178:SF2">
    <property type="entry name" value="DIHYDROLIPOYLLYSINE-RESIDUE ACETYLTRANSFERASE COMPONENT OF PYRUVATE DEHYDROGENASE COMPLEX"/>
    <property type="match status" value="1"/>
</dbReference>
<comment type="caution">
    <text evidence="13">The sequence shown here is derived from an EMBL/GenBank/DDBJ whole genome shotgun (WGS) entry which is preliminary data.</text>
</comment>
<keyword evidence="4" id="KW-0677">Repeat</keyword>
<dbReference type="eggNOG" id="COG0508">
    <property type="taxonomic scope" value="Bacteria"/>
</dbReference>
<keyword evidence="5 9" id="KW-0450">Lipoyl</keyword>
<sequence>MSKEIEVKIPDIGGATQVDVIEIMVQVGDQIAVDTPLITLESDKASMEIPSPIAGKVTKLSVNVGDKISKGDVILLATVENETEIAQPTKSPATEKIDSNTKEEKQSQTKKEQENKSNDKPASSEQKVKVPDIGGATQVDVIEVMVKLGDQIEKDMPLITLESDKASMEIPSPVTGKITKLSVQVGDKVSEGDEILIATVETDTEAVILNETKTEKETISTSQQSATAPEISKSTQTISESSESAKIVAAGPAVRRLAREFGVDLTEIQGSGRKARITKEDVQAYVKARLSAQPSTGTFGIPPSPAIDFSQFGEIETKPLNKIKKLTGTNVHRSWVTIPHVTQFDSADITEVEAFRKSEAEKAKEKGYRLTLLAFVCAVVSKALKEFPQFNASLDASGANLIYKKYCNIGIAVETPNGLVVPVIKNVDQLSVAEIAIEMTRLSTKARDKGLMPTDMSGGCFTISSLGGIGGTSFTPIVNSPEVAILGLSRSEIKPVYENGTFQPKLMLPLSLSYDHRVIDGAEAARFTRFISDCLSDIRRILL</sequence>
<dbReference type="Pfam" id="PF00198">
    <property type="entry name" value="2-oxoacid_dh"/>
    <property type="match status" value="1"/>
</dbReference>
<dbReference type="PROSITE" id="PS50968">
    <property type="entry name" value="BIOTINYL_LIPOYL"/>
    <property type="match status" value="2"/>
</dbReference>
<dbReference type="AlphaFoldDB" id="A0A0W0YTN7"/>
<dbReference type="InterPro" id="IPR003016">
    <property type="entry name" value="2-oxoA_DH_lipoyl-BS"/>
</dbReference>
<keyword evidence="3 9" id="KW-0808">Transferase</keyword>
<dbReference type="GO" id="GO:0045254">
    <property type="term" value="C:pyruvate dehydrogenase complex"/>
    <property type="evidence" value="ECO:0007669"/>
    <property type="project" value="UniProtKB-UniRule"/>
</dbReference>
<dbReference type="Proteomes" id="UP000054621">
    <property type="component" value="Unassembled WGS sequence"/>
</dbReference>
<evidence type="ECO:0000313" key="13">
    <source>
        <dbReference type="EMBL" id="KTD60199.1"/>
    </source>
</evidence>
<comment type="similarity">
    <text evidence="1 9">Belongs to the 2-oxoacid dehydrogenase family.</text>
</comment>
<evidence type="ECO:0000256" key="2">
    <source>
        <dbReference type="ARBA" id="ARBA00011484"/>
    </source>
</evidence>
<dbReference type="Gene3D" id="2.40.50.100">
    <property type="match status" value="2"/>
</dbReference>
<dbReference type="PROSITE" id="PS51826">
    <property type="entry name" value="PSBD"/>
    <property type="match status" value="1"/>
</dbReference>
<dbReference type="EC" id="2.3.1.12" evidence="9"/>
<dbReference type="Gene3D" id="4.10.320.10">
    <property type="entry name" value="E3-binding domain"/>
    <property type="match status" value="1"/>
</dbReference>
<dbReference type="OrthoDB" id="9805770at2"/>
<evidence type="ECO:0000259" key="12">
    <source>
        <dbReference type="PROSITE" id="PS51826"/>
    </source>
</evidence>
<evidence type="ECO:0000256" key="10">
    <source>
        <dbReference type="SAM" id="MobiDB-lite"/>
    </source>
</evidence>
<dbReference type="SUPFAM" id="SSF52777">
    <property type="entry name" value="CoA-dependent acyltransferases"/>
    <property type="match status" value="1"/>
</dbReference>
<feature type="compositionally biased region" description="Basic and acidic residues" evidence="10">
    <location>
        <begin position="93"/>
        <end position="119"/>
    </location>
</feature>
<dbReference type="GO" id="GO:0031405">
    <property type="term" value="F:lipoic acid binding"/>
    <property type="evidence" value="ECO:0007669"/>
    <property type="project" value="TreeGrafter"/>
</dbReference>
<dbReference type="FunFam" id="2.40.50.100:FF:000009">
    <property type="entry name" value="Acetyltransferase component of pyruvate dehydrogenase complex"/>
    <property type="match status" value="2"/>
</dbReference>
<dbReference type="InterPro" id="IPR001078">
    <property type="entry name" value="2-oxoacid_DH_actylTfrase"/>
</dbReference>
<keyword evidence="6 9" id="KW-0012">Acyltransferase</keyword>
<dbReference type="SUPFAM" id="SSF47005">
    <property type="entry name" value="Peripheral subunit-binding domain of 2-oxo acid dehydrogenase complex"/>
    <property type="match status" value="1"/>
</dbReference>
<organism evidence="13 14">
    <name type="scientific">Legionella sainthelensi</name>
    <dbReference type="NCBI Taxonomy" id="28087"/>
    <lineage>
        <taxon>Bacteria</taxon>
        <taxon>Pseudomonadati</taxon>
        <taxon>Pseudomonadota</taxon>
        <taxon>Gammaproteobacteria</taxon>
        <taxon>Legionellales</taxon>
        <taxon>Legionellaceae</taxon>
        <taxon>Legionella</taxon>
    </lineage>
</organism>
<name>A0A0W0YTN7_9GAMM</name>
<evidence type="ECO:0000256" key="6">
    <source>
        <dbReference type="ARBA" id="ARBA00023315"/>
    </source>
</evidence>
<dbReference type="InterPro" id="IPR006256">
    <property type="entry name" value="AcTrfase_Pyrv_DH_cplx"/>
</dbReference>
<comment type="function">
    <text evidence="7">The pyruvate dehydrogenase complex catalyzes the overall conversion of pyruvate to acetyl-CoA and CO(2). It contains multiple copies of three enzymatic components: pyruvate dehydrogenase (E1), dihydrolipoamide acetyltransferase (E2) and lipoamide dehydrogenase (E3).</text>
</comment>
<dbReference type="SUPFAM" id="SSF51230">
    <property type="entry name" value="Single hybrid motif"/>
    <property type="match status" value="2"/>
</dbReference>
<dbReference type="PANTHER" id="PTHR43178">
    <property type="entry name" value="DIHYDROLIPOAMIDE ACETYLTRANSFERASE COMPONENT OF PYRUVATE DEHYDROGENASE COMPLEX"/>
    <property type="match status" value="1"/>
</dbReference>
<feature type="region of interest" description="Disordered" evidence="10">
    <location>
        <begin position="85"/>
        <end position="131"/>
    </location>
</feature>
<dbReference type="InterPro" id="IPR000089">
    <property type="entry name" value="Biotin_lipoyl"/>
</dbReference>
<dbReference type="GO" id="GO:0004742">
    <property type="term" value="F:dihydrolipoyllysine-residue acetyltransferase activity"/>
    <property type="evidence" value="ECO:0007669"/>
    <property type="project" value="UniProtKB-UniRule"/>
</dbReference>
<evidence type="ECO:0000313" key="14">
    <source>
        <dbReference type="Proteomes" id="UP000054621"/>
    </source>
</evidence>
<dbReference type="CDD" id="cd06849">
    <property type="entry name" value="lipoyl_domain"/>
    <property type="match status" value="2"/>
</dbReference>
<dbReference type="InterPro" id="IPR004167">
    <property type="entry name" value="PSBD"/>
</dbReference>
<evidence type="ECO:0000256" key="9">
    <source>
        <dbReference type="RuleBase" id="RU361137"/>
    </source>
</evidence>
<dbReference type="InterPro" id="IPR050743">
    <property type="entry name" value="2-oxoacid_DH_E2_comp"/>
</dbReference>
<dbReference type="FunFam" id="3.30.559.10:FF:000004">
    <property type="entry name" value="Acetyltransferase component of pyruvate dehydrogenase complex"/>
    <property type="match status" value="1"/>
</dbReference>
<protein>
    <recommendedName>
        <fullName evidence="9">Acetyltransferase component of pyruvate dehydrogenase complex</fullName>
        <ecNumber evidence="9">2.3.1.12</ecNumber>
    </recommendedName>
</protein>
<comment type="catalytic activity">
    <reaction evidence="8 9">
        <text>N(6)-[(R)-dihydrolipoyl]-L-lysyl-[protein] + acetyl-CoA = N(6)-[(R)-S(8)-acetyldihydrolipoyl]-L-lysyl-[protein] + CoA</text>
        <dbReference type="Rhea" id="RHEA:17017"/>
        <dbReference type="Rhea" id="RHEA-COMP:10475"/>
        <dbReference type="Rhea" id="RHEA-COMP:10478"/>
        <dbReference type="ChEBI" id="CHEBI:57287"/>
        <dbReference type="ChEBI" id="CHEBI:57288"/>
        <dbReference type="ChEBI" id="CHEBI:83100"/>
        <dbReference type="ChEBI" id="CHEBI:83111"/>
        <dbReference type="EC" id="2.3.1.12"/>
    </reaction>
</comment>
<dbReference type="PATRIC" id="fig|28087.4.peg.322"/>
<feature type="domain" description="Peripheral subunit-binding (PSBD)" evidence="12">
    <location>
        <begin position="249"/>
        <end position="286"/>
    </location>
</feature>
<dbReference type="NCBIfam" id="TIGR01348">
    <property type="entry name" value="PDHac_trf_long"/>
    <property type="match status" value="1"/>
</dbReference>
<evidence type="ECO:0000256" key="7">
    <source>
        <dbReference type="ARBA" id="ARBA00025211"/>
    </source>
</evidence>
<comment type="cofactor">
    <cofactor evidence="9">
        <name>(R)-lipoate</name>
        <dbReference type="ChEBI" id="CHEBI:83088"/>
    </cofactor>
    <text evidence="9">Binds 2 lipoyl cofactors covalently.</text>
</comment>
<feature type="region of interest" description="Disordered" evidence="10">
    <location>
        <begin position="218"/>
        <end position="241"/>
    </location>
</feature>
<dbReference type="GO" id="GO:0005737">
    <property type="term" value="C:cytoplasm"/>
    <property type="evidence" value="ECO:0007669"/>
    <property type="project" value="TreeGrafter"/>
</dbReference>
<reference evidence="13 14" key="1">
    <citation type="submission" date="2015-11" db="EMBL/GenBank/DDBJ databases">
        <title>Genomic analysis of 38 Legionella species identifies large and diverse effector repertoires.</title>
        <authorList>
            <person name="Burstein D."/>
            <person name="Amaro F."/>
            <person name="Zusman T."/>
            <person name="Lifshitz Z."/>
            <person name="Cohen O."/>
            <person name="Gilbert J.A."/>
            <person name="Pupko T."/>
            <person name="Shuman H.A."/>
            <person name="Segal G."/>
        </authorList>
    </citation>
    <scope>NUCLEOTIDE SEQUENCE [LARGE SCALE GENOMIC DNA]</scope>
    <source>
        <strain evidence="13 14">Mt.St.Helens-4</strain>
    </source>
</reference>
<dbReference type="GO" id="GO:0006086">
    <property type="term" value="P:pyruvate decarboxylation to acetyl-CoA"/>
    <property type="evidence" value="ECO:0007669"/>
    <property type="project" value="UniProtKB-UniRule"/>
</dbReference>
<proteinExistence type="inferred from homology"/>
<feature type="domain" description="Lipoyl-binding" evidence="11">
    <location>
        <begin position="4"/>
        <end position="80"/>
    </location>
</feature>
<evidence type="ECO:0000256" key="4">
    <source>
        <dbReference type="ARBA" id="ARBA00022737"/>
    </source>
</evidence>
<accession>A0A0W0YTN7</accession>
<dbReference type="InterPro" id="IPR036625">
    <property type="entry name" value="E3-bd_dom_sf"/>
</dbReference>